<evidence type="ECO:0000313" key="3">
    <source>
        <dbReference type="Proteomes" id="UP001302274"/>
    </source>
</evidence>
<evidence type="ECO:0000256" key="1">
    <source>
        <dbReference type="SAM" id="SignalP"/>
    </source>
</evidence>
<dbReference type="EMBL" id="JAYGJQ010000001">
    <property type="protein sequence ID" value="MEA9355642.1"/>
    <property type="molecule type" value="Genomic_DNA"/>
</dbReference>
<proteinExistence type="predicted"/>
<keyword evidence="1" id="KW-0732">Signal</keyword>
<dbReference type="RefSeq" id="WP_323575260.1">
    <property type="nucleotide sequence ID" value="NZ_JAYGJQ010000001.1"/>
</dbReference>
<protein>
    <submittedName>
        <fullName evidence="2">Uncharacterized protein</fullName>
    </submittedName>
</protein>
<dbReference type="Proteomes" id="UP001302274">
    <property type="component" value="Unassembled WGS sequence"/>
</dbReference>
<reference evidence="2 3" key="1">
    <citation type="submission" date="2023-11" db="EMBL/GenBank/DDBJ databases">
        <title>A Novel Polar Bacteriovorax (B. antarcticus) Isolated from the Biocrust in Antarctica.</title>
        <authorList>
            <person name="Mun W."/>
            <person name="Choi S.Y."/>
            <person name="Mitchell R.J."/>
        </authorList>
    </citation>
    <scope>NUCLEOTIDE SEQUENCE [LARGE SCALE GENOMIC DNA]</scope>
    <source>
        <strain evidence="2 3">PP10</strain>
    </source>
</reference>
<feature type="signal peptide" evidence="1">
    <location>
        <begin position="1"/>
        <end position="22"/>
    </location>
</feature>
<accession>A0ABU5VRG6</accession>
<evidence type="ECO:0000313" key="2">
    <source>
        <dbReference type="EMBL" id="MEA9355642.1"/>
    </source>
</evidence>
<organism evidence="2 3">
    <name type="scientific">Bacteriovorax antarcticus</name>
    <dbReference type="NCBI Taxonomy" id="3088717"/>
    <lineage>
        <taxon>Bacteria</taxon>
        <taxon>Pseudomonadati</taxon>
        <taxon>Bdellovibrionota</taxon>
        <taxon>Bacteriovoracia</taxon>
        <taxon>Bacteriovoracales</taxon>
        <taxon>Bacteriovoracaceae</taxon>
        <taxon>Bacteriovorax</taxon>
    </lineage>
</organism>
<feature type="chain" id="PRO_5046747564" evidence="1">
    <location>
        <begin position="23"/>
        <end position="171"/>
    </location>
</feature>
<keyword evidence="3" id="KW-1185">Reference proteome</keyword>
<comment type="caution">
    <text evidence="2">The sequence shown here is derived from an EMBL/GenBank/DDBJ whole genome shotgun (WGS) entry which is preliminary data.</text>
</comment>
<gene>
    <name evidence="2" type="ORF">SHI21_05505</name>
</gene>
<name>A0ABU5VRG6_9BACT</name>
<sequence>MTLSRIGLSLFLATMMATPSFAKTQECLGDTVVASFICTTPFAPDIRFYMNEFQTCENGQIIELNRSMSGMNVVSNEDIDEIHTIDAENISVTYAEKRTLIDPVNRVDYLSFLMPTSMVMMDGDSVIEMKVTDVIEPDYEGSDQTHFIGSYKMMNKDHPSEEGKLICFVYR</sequence>